<feature type="chain" id="PRO_5015615113" description="Lcl C-terminal domain-containing protein" evidence="8">
    <location>
        <begin position="28"/>
        <end position="789"/>
    </location>
</feature>
<evidence type="ECO:0000259" key="9">
    <source>
        <dbReference type="Pfam" id="PF07603"/>
    </source>
</evidence>
<dbReference type="InterPro" id="IPR059226">
    <property type="entry name" value="Choice_anch_Q_dom"/>
</dbReference>
<keyword evidence="5 8" id="KW-0732">Signal</keyword>
<dbReference type="InterPro" id="IPR011050">
    <property type="entry name" value="Pectin_lyase_fold/virulence"/>
</dbReference>
<dbReference type="GO" id="GO:0005576">
    <property type="term" value="C:extracellular region"/>
    <property type="evidence" value="ECO:0007669"/>
    <property type="project" value="UniProtKB-SubCell"/>
</dbReference>
<feature type="domain" description="Lcl C-terminal" evidence="9">
    <location>
        <begin position="653"/>
        <end position="778"/>
    </location>
</feature>
<dbReference type="RefSeq" id="WP_105072935.1">
    <property type="nucleotide sequence ID" value="NZ_PPGH01000018.1"/>
</dbReference>
<dbReference type="OrthoDB" id="9800341at2"/>
<evidence type="ECO:0000256" key="5">
    <source>
        <dbReference type="ARBA" id="ARBA00022729"/>
    </source>
</evidence>
<evidence type="ECO:0000256" key="7">
    <source>
        <dbReference type="ARBA" id="ARBA00023237"/>
    </source>
</evidence>
<gene>
    <name evidence="10" type="ORF">CXB77_04405</name>
</gene>
<feature type="domain" description="Lcl C-terminal" evidence="9">
    <location>
        <begin position="516"/>
        <end position="639"/>
    </location>
</feature>
<sequence>MFHSILLLTRWVLVVCFIGGLSFPAGAATDIVVTTSDDIVSETDGVISLREAVTDVTAGGVIKFSLAANSVINLATEIIINKSLTIDGSAATGLIVKGSVTDRVFKLSTGIWLRIQFLTLEGSSSNSISGGTIYNNGGTLELVSCIIQNGHANQGAIYNDNNGILTLDHCTIKDNIAQFGAAIYNYAGTVTVRNCSIIQNGSSEDGSSGSIKNWSSGTLNIISSTFSKNKADIGAGITNYGVLKIKDSTFSENETNSTTGNKQGGALYNKNAATATITNSTFSNNIAYSVGGGIYNDGTLTIKNSTIVENSADDDVYSAKGGGIYNHTNGQLMIANSIISANSINSAYSSPEIYNGGSFTSTGKNIFGLNGGIGIEGATPTAGTYFMPAAGFLIGNIVNDLANNGGPTQTRAPVFGGLAWNAGDNTSAAGLEYDQRGGWRILNGTVDIGAVEIGTVPLNDTGITTCTDTYTNTNNLPCPVTGYPRQDAEFGTNSFNFTKLDASGNPLPATATNHVCVKDNVTGLIWEVKTDNTIPDLRDKDNLYIFADTTTFVASVNGSNLCGASDWRLPTVKEFTGIANHKLYNPAIDANYFPNTLPNWFWTGSPNPASTLSMYGVDFGYRAVDVLDKSASHYLCLVRGGQSIDAFVDNSNGTVTQTNTGLMWAKCSIGQTFNSTTNTCDGTATANNWWIDALNFTNYFTVGGYNDWRLPNVKELQALIDYNSVNPAINTLFANTPSGNYWSSSLYTNTTSDYAWFVNFANGSIHGHGRGWSDYVRPCAADYLLIPMY</sequence>
<evidence type="ECO:0000256" key="4">
    <source>
        <dbReference type="ARBA" id="ARBA00022525"/>
    </source>
</evidence>
<dbReference type="InterPro" id="IPR011460">
    <property type="entry name" value="Lcl_C"/>
</dbReference>
<evidence type="ECO:0000313" key="10">
    <source>
        <dbReference type="EMBL" id="PQJ97193.1"/>
    </source>
</evidence>
<feature type="signal peptide" evidence="8">
    <location>
        <begin position="1"/>
        <end position="27"/>
    </location>
</feature>
<dbReference type="InterPro" id="IPR003368">
    <property type="entry name" value="POMP_repeat"/>
</dbReference>
<accession>A0A2S7XUK0</accession>
<proteinExistence type="predicted"/>
<organism evidence="10 11">
    <name type="scientific">Chromatium okenii</name>
    <dbReference type="NCBI Taxonomy" id="61644"/>
    <lineage>
        <taxon>Bacteria</taxon>
        <taxon>Pseudomonadati</taxon>
        <taxon>Pseudomonadota</taxon>
        <taxon>Gammaproteobacteria</taxon>
        <taxon>Chromatiales</taxon>
        <taxon>Chromatiaceae</taxon>
        <taxon>Chromatium</taxon>
    </lineage>
</organism>
<name>A0A2S7XUK0_9GAMM</name>
<keyword evidence="4" id="KW-0964">Secreted</keyword>
<keyword evidence="11" id="KW-1185">Reference proteome</keyword>
<evidence type="ECO:0000256" key="8">
    <source>
        <dbReference type="SAM" id="SignalP"/>
    </source>
</evidence>
<dbReference type="Gene3D" id="2.160.20.10">
    <property type="entry name" value="Single-stranded right-handed beta-helix, Pectin lyase-like"/>
    <property type="match status" value="1"/>
</dbReference>
<dbReference type="EMBL" id="PPGH01000018">
    <property type="protein sequence ID" value="PQJ97193.1"/>
    <property type="molecule type" value="Genomic_DNA"/>
</dbReference>
<dbReference type="Pfam" id="PF07603">
    <property type="entry name" value="Lcl_C"/>
    <property type="match status" value="2"/>
</dbReference>
<keyword evidence="6" id="KW-0472">Membrane</keyword>
<dbReference type="PANTHER" id="PTHR35812:SF1">
    <property type="entry name" value="LIPOPROTEIN"/>
    <property type="match status" value="1"/>
</dbReference>
<dbReference type="GO" id="GO:0009279">
    <property type="term" value="C:cell outer membrane"/>
    <property type="evidence" value="ECO:0007669"/>
    <property type="project" value="UniProtKB-SubCell"/>
</dbReference>
<comment type="caution">
    <text evidence="10">The sequence shown here is derived from an EMBL/GenBank/DDBJ whole genome shotgun (WGS) entry which is preliminary data.</text>
</comment>
<evidence type="ECO:0000256" key="6">
    <source>
        <dbReference type="ARBA" id="ARBA00023136"/>
    </source>
</evidence>
<reference evidence="10 11" key="1">
    <citation type="submission" date="2018-01" db="EMBL/GenBank/DDBJ databases">
        <title>The complete genome sequence of Chromatium okenii LaCa, a purple sulfur bacterium with a turbulent life.</title>
        <authorList>
            <person name="Luedin S.M."/>
            <person name="Liechti N."/>
            <person name="Storelli N."/>
            <person name="Danza F."/>
            <person name="Wittwer M."/>
            <person name="Pothier J.F."/>
            <person name="Tonolla M.A."/>
        </authorList>
    </citation>
    <scope>NUCLEOTIDE SEQUENCE [LARGE SCALE GENOMIC DNA]</scope>
    <source>
        <strain evidence="10 11">LaCa</strain>
    </source>
</reference>
<dbReference type="PANTHER" id="PTHR35812">
    <property type="entry name" value="LIPOPROTEIN"/>
    <property type="match status" value="1"/>
</dbReference>
<comment type="subcellular location">
    <subcellularLocation>
        <location evidence="1">Cell envelope</location>
    </subcellularLocation>
    <subcellularLocation>
        <location evidence="2">Cell outer membrane</location>
    </subcellularLocation>
    <subcellularLocation>
        <location evidence="3">Secreted</location>
    </subcellularLocation>
</comment>
<dbReference type="SUPFAM" id="SSF51126">
    <property type="entry name" value="Pectin lyase-like"/>
    <property type="match status" value="1"/>
</dbReference>
<evidence type="ECO:0000256" key="1">
    <source>
        <dbReference type="ARBA" id="ARBA00004196"/>
    </source>
</evidence>
<evidence type="ECO:0000256" key="2">
    <source>
        <dbReference type="ARBA" id="ARBA00004442"/>
    </source>
</evidence>
<protein>
    <recommendedName>
        <fullName evidence="9">Lcl C-terminal domain-containing protein</fullName>
    </recommendedName>
</protein>
<dbReference type="Pfam" id="PF02415">
    <property type="entry name" value="Chlam_PMP"/>
    <property type="match status" value="1"/>
</dbReference>
<dbReference type="Proteomes" id="UP000239936">
    <property type="component" value="Unassembled WGS sequence"/>
</dbReference>
<evidence type="ECO:0000313" key="11">
    <source>
        <dbReference type="Proteomes" id="UP000239936"/>
    </source>
</evidence>
<dbReference type="NCBIfam" id="NF041518">
    <property type="entry name" value="choice_anch_Q"/>
    <property type="match status" value="1"/>
</dbReference>
<dbReference type="InterPro" id="IPR012334">
    <property type="entry name" value="Pectin_lyas_fold"/>
</dbReference>
<evidence type="ECO:0000256" key="3">
    <source>
        <dbReference type="ARBA" id="ARBA00004613"/>
    </source>
</evidence>
<keyword evidence="7" id="KW-0998">Cell outer membrane</keyword>
<dbReference type="AlphaFoldDB" id="A0A2S7XUK0"/>